<keyword evidence="1" id="KW-0732">Signal</keyword>
<dbReference type="InterPro" id="IPR043504">
    <property type="entry name" value="Peptidase_S1_PA_chymotrypsin"/>
</dbReference>
<organism evidence="2 3">
    <name type="scientific">Cotesia congregata</name>
    <name type="common">Parasitoid wasp</name>
    <name type="synonym">Apanteles congregatus</name>
    <dbReference type="NCBI Taxonomy" id="51543"/>
    <lineage>
        <taxon>Eukaryota</taxon>
        <taxon>Metazoa</taxon>
        <taxon>Ecdysozoa</taxon>
        <taxon>Arthropoda</taxon>
        <taxon>Hexapoda</taxon>
        <taxon>Insecta</taxon>
        <taxon>Pterygota</taxon>
        <taxon>Neoptera</taxon>
        <taxon>Endopterygota</taxon>
        <taxon>Hymenoptera</taxon>
        <taxon>Apocrita</taxon>
        <taxon>Ichneumonoidea</taxon>
        <taxon>Braconidae</taxon>
        <taxon>Microgastrinae</taxon>
        <taxon>Cotesia</taxon>
    </lineage>
</organism>
<gene>
    <name evidence="2" type="ORF">HICCMSTLAB_LOCUS6948</name>
</gene>
<evidence type="ECO:0000256" key="1">
    <source>
        <dbReference type="SAM" id="SignalP"/>
    </source>
</evidence>
<reference evidence="2" key="1">
    <citation type="submission" date="2021-04" db="EMBL/GenBank/DDBJ databases">
        <authorList>
            <person name="Chebbi M.A.C M."/>
        </authorList>
    </citation>
    <scope>NUCLEOTIDE SEQUENCE</scope>
</reference>
<dbReference type="EMBL" id="CAJNRD030001120">
    <property type="protein sequence ID" value="CAG5093612.1"/>
    <property type="molecule type" value="Genomic_DNA"/>
</dbReference>
<feature type="chain" id="PRO_5035188183" description="Peptidase S1 domain-containing protein" evidence="1">
    <location>
        <begin position="20"/>
        <end position="245"/>
    </location>
</feature>
<evidence type="ECO:0000313" key="2">
    <source>
        <dbReference type="EMBL" id="CAG5093612.1"/>
    </source>
</evidence>
<comment type="caution">
    <text evidence="2">The sequence shown here is derived from an EMBL/GenBank/DDBJ whole genome shotgun (WGS) entry which is preliminary data.</text>
</comment>
<evidence type="ECO:0000313" key="3">
    <source>
        <dbReference type="Proteomes" id="UP000786811"/>
    </source>
</evidence>
<dbReference type="InterPro" id="IPR009003">
    <property type="entry name" value="Peptidase_S1_PA"/>
</dbReference>
<evidence type="ECO:0008006" key="4">
    <source>
        <dbReference type="Google" id="ProtNLM"/>
    </source>
</evidence>
<dbReference type="SUPFAM" id="SSF50494">
    <property type="entry name" value="Trypsin-like serine proteases"/>
    <property type="match status" value="1"/>
</dbReference>
<dbReference type="OrthoDB" id="7658294at2759"/>
<proteinExistence type="predicted"/>
<dbReference type="AlphaFoldDB" id="A0A8J2HGE7"/>
<keyword evidence="3" id="KW-1185">Reference proteome</keyword>
<dbReference type="Proteomes" id="UP000786811">
    <property type="component" value="Unassembled WGS sequence"/>
</dbReference>
<feature type="signal peptide" evidence="1">
    <location>
        <begin position="1"/>
        <end position="19"/>
    </location>
</feature>
<name>A0A8J2HGE7_COTCN</name>
<sequence length="245" mass="27165">MFKLLVPLISAVVLVVSSADQKFVDSSGLDERTMYGWEVNIASDFSASTSCYGIFIGPRVFLTHSECVKESGMSSSIQIVNTIYNSELVKTQLSVKHRNVYTGNNIKKGTTVFDRKVALLIIDEPVIPLDEITANSFVKLPEDINDVDFSKCFMPEVSTPPIIIKRSCQLSEEGLTEESATEFTCTHDLQGMWYGSGLFCQLKENPGTNVLAGYVGNEFLSFLSYFRSHETVINLSGLNIKVMNL</sequence>
<dbReference type="Gene3D" id="2.40.10.10">
    <property type="entry name" value="Trypsin-like serine proteases"/>
    <property type="match status" value="2"/>
</dbReference>
<protein>
    <recommendedName>
        <fullName evidence="4">Peptidase S1 domain-containing protein</fullName>
    </recommendedName>
</protein>
<accession>A0A8J2HGE7</accession>